<dbReference type="SUPFAM" id="SSF55874">
    <property type="entry name" value="ATPase domain of HSP90 chaperone/DNA topoisomerase II/histidine kinase"/>
    <property type="match status" value="1"/>
</dbReference>
<dbReference type="Pfam" id="PF08448">
    <property type="entry name" value="PAS_4"/>
    <property type="match status" value="1"/>
</dbReference>
<dbReference type="InterPro" id="IPR004358">
    <property type="entry name" value="Sig_transdc_His_kin-like_C"/>
</dbReference>
<sequence>MKQKTIFTRFIQLWGIVFLIGTGAGIIAIDVIGSYRVGCFRADQMRTNYIARQKQIIKQEVLRVVDMINYEKEQSTALTRTKIKTRVYEACSIAENIYQQNKSTKTAPEIQQMIIDALRPIRFEHGIGYYFVHHLDGMVILSGDKPGFEGLNLWDMTDTRGQYGCKDMTEIINKSGEGFYAYHWTKPNAAGNDFEKITFVKKIEPYDWYVGAGLYVDDVKEQIKETLLSAISRIRFGEQGYIFINRMNGDVLVSKGHLFSGTKKLWEVFNKNPEKMKSLFDKEYNIALKPGGDYIYYSFVKLNTLDKESPKVSFIYGIPDLQWFVGAGVYLDDVEKDIALMQDELSSHIKEDTLCFVLISIGIIILFLFWFSRFNRRLKGDFNLFSSFFHRAAFSYELINRDLVQFDELDRMAEDANKMLWERKRTEEELRCLRNYLSNIIDSMPSVIVGLDLDGKVTQWNNAAQRITGISSDAALGLSLEQAFPRLVSEMERVREAIRTREVQIDSRQVRKENGETRYEDVSVYPLVANGVEGTVIRVDDVTEQVRIEEMIVQSEKMLSVGGLAAGMAHEINNPLSGMMQTAEVLSNRLTRSDLPANVKAAEETGITMEEIQTFMEKRKIIDMLGNIRESGSRAAEIVSNMLFFARKSDSSWPSYNLADLLDQIVELAGTDYDLKKKYDFRRIKIVREYENDLPLVSCESGKIQQVLFNILRNGAEAMQEYSNGSQQKTPCFVLRLVHELEAGMVRIEIEDNGPGMDQKTRKRVFEPFFTTKPTGSGTGIGLSISYFIITENHNGKMSVESIPGEGTKFIISLPVKRRRL</sequence>
<evidence type="ECO:0000256" key="2">
    <source>
        <dbReference type="ARBA" id="ARBA00004651"/>
    </source>
</evidence>
<keyword evidence="6 9" id="KW-0812">Transmembrane</keyword>
<keyword evidence="12" id="KW-0808">Transferase</keyword>
<dbReference type="PROSITE" id="PS50109">
    <property type="entry name" value="HIS_KIN"/>
    <property type="match status" value="1"/>
</dbReference>
<feature type="transmembrane region" description="Helical" evidence="9">
    <location>
        <begin position="353"/>
        <end position="371"/>
    </location>
</feature>
<feature type="transmembrane region" description="Helical" evidence="9">
    <location>
        <begin position="12"/>
        <end position="35"/>
    </location>
</feature>
<dbReference type="InterPro" id="IPR036097">
    <property type="entry name" value="HisK_dim/P_sf"/>
</dbReference>
<dbReference type="SMART" id="SM00387">
    <property type="entry name" value="HATPase_c"/>
    <property type="match status" value="1"/>
</dbReference>
<dbReference type="RefSeq" id="WP_014958110.1">
    <property type="nucleotide sequence ID" value="NC_018645.1"/>
</dbReference>
<feature type="domain" description="PAS" evidence="11">
    <location>
        <begin position="433"/>
        <end position="477"/>
    </location>
</feature>
<name>K0N9Y5_DESTT</name>
<dbReference type="EMBL" id="FO203503">
    <property type="protein sequence ID" value="CCK80819.1"/>
    <property type="molecule type" value="Genomic_DNA"/>
</dbReference>
<dbReference type="PANTHER" id="PTHR43065:SF42">
    <property type="entry name" value="TWO-COMPONENT SENSOR PPRA"/>
    <property type="match status" value="1"/>
</dbReference>
<evidence type="ECO:0000256" key="3">
    <source>
        <dbReference type="ARBA" id="ARBA00012438"/>
    </source>
</evidence>
<dbReference type="GO" id="GO:0000155">
    <property type="term" value="F:phosphorelay sensor kinase activity"/>
    <property type="evidence" value="ECO:0007669"/>
    <property type="project" value="InterPro"/>
</dbReference>
<dbReference type="PANTHER" id="PTHR43065">
    <property type="entry name" value="SENSOR HISTIDINE KINASE"/>
    <property type="match status" value="1"/>
</dbReference>
<protein>
    <recommendedName>
        <fullName evidence="3">histidine kinase</fullName>
        <ecNumber evidence="3">2.7.13.3</ecNumber>
    </recommendedName>
</protein>
<dbReference type="PRINTS" id="PR00344">
    <property type="entry name" value="BCTRLSENSOR"/>
</dbReference>
<dbReference type="CDD" id="cd00130">
    <property type="entry name" value="PAS"/>
    <property type="match status" value="1"/>
</dbReference>
<evidence type="ECO:0000256" key="7">
    <source>
        <dbReference type="ARBA" id="ARBA00022989"/>
    </source>
</evidence>
<evidence type="ECO:0000256" key="1">
    <source>
        <dbReference type="ARBA" id="ARBA00000085"/>
    </source>
</evidence>
<dbReference type="PATRIC" id="fig|651182.5.peg.3135"/>
<evidence type="ECO:0000256" key="5">
    <source>
        <dbReference type="ARBA" id="ARBA00022553"/>
    </source>
</evidence>
<dbReference type="HOGENOM" id="CLU_014822_0_0_7"/>
<dbReference type="OrthoDB" id="5341439at2"/>
<evidence type="ECO:0000256" key="4">
    <source>
        <dbReference type="ARBA" id="ARBA00022475"/>
    </source>
</evidence>
<keyword evidence="5" id="KW-0597">Phosphoprotein</keyword>
<proteinExistence type="predicted"/>
<dbReference type="CDD" id="cd00082">
    <property type="entry name" value="HisKA"/>
    <property type="match status" value="1"/>
</dbReference>
<dbReference type="Gene3D" id="3.30.450.20">
    <property type="entry name" value="PAS domain"/>
    <property type="match status" value="3"/>
</dbReference>
<keyword evidence="7 9" id="KW-1133">Transmembrane helix</keyword>
<gene>
    <name evidence="12" type="ordered locus">TOL2_C26600</name>
</gene>
<dbReference type="InterPro" id="IPR005467">
    <property type="entry name" value="His_kinase_dom"/>
</dbReference>
<keyword evidence="12" id="KW-0418">Kinase</keyword>
<evidence type="ECO:0000313" key="12">
    <source>
        <dbReference type="EMBL" id="CCK80819.1"/>
    </source>
</evidence>
<dbReference type="Pfam" id="PF02518">
    <property type="entry name" value="HATPase_c"/>
    <property type="match status" value="1"/>
</dbReference>
<comment type="subcellular location">
    <subcellularLocation>
        <location evidence="2">Cell membrane</location>
        <topology evidence="2">Multi-pass membrane protein</topology>
    </subcellularLocation>
</comment>
<dbReference type="InterPro" id="IPR033480">
    <property type="entry name" value="sCache_2"/>
</dbReference>
<dbReference type="Proteomes" id="UP000007347">
    <property type="component" value="Chromosome"/>
</dbReference>
<reference evidence="12 13" key="1">
    <citation type="journal article" date="2013" name="Environ. Microbiol.">
        <title>Complete genome, catabolic sub-proteomes and key-metabolites of Desulfobacula toluolica Tol2, a marine, aromatic compound-degrading, sulfate-reducing bacterium.</title>
        <authorList>
            <person name="Wohlbrand L."/>
            <person name="Jacob J.H."/>
            <person name="Kube M."/>
            <person name="Mussmann M."/>
            <person name="Jarling R."/>
            <person name="Beck A."/>
            <person name="Amann R."/>
            <person name="Wilkes H."/>
            <person name="Reinhardt R."/>
            <person name="Rabus R."/>
        </authorList>
    </citation>
    <scope>NUCLEOTIDE SEQUENCE [LARGE SCALE GENOMIC DNA]</scope>
    <source>
        <strain evidence="13">DSM 7467 / Tol2</strain>
    </source>
</reference>
<evidence type="ECO:0000259" key="10">
    <source>
        <dbReference type="PROSITE" id="PS50109"/>
    </source>
</evidence>
<dbReference type="KEGG" id="dto:TOL2_C26600"/>
<dbReference type="GO" id="GO:0005886">
    <property type="term" value="C:plasma membrane"/>
    <property type="evidence" value="ECO:0007669"/>
    <property type="project" value="UniProtKB-SubCell"/>
</dbReference>
<dbReference type="EC" id="2.7.13.3" evidence="3"/>
<dbReference type="Gene3D" id="1.10.287.130">
    <property type="match status" value="1"/>
</dbReference>
<dbReference type="NCBIfam" id="TIGR00229">
    <property type="entry name" value="sensory_box"/>
    <property type="match status" value="1"/>
</dbReference>
<evidence type="ECO:0000256" key="9">
    <source>
        <dbReference type="SAM" id="Phobius"/>
    </source>
</evidence>
<dbReference type="InterPro" id="IPR004010">
    <property type="entry name" value="Double_Cache_2"/>
</dbReference>
<dbReference type="STRING" id="651182.TOL2_C26600"/>
<keyword evidence="4" id="KW-1003">Cell membrane</keyword>
<dbReference type="SMART" id="SM01049">
    <property type="entry name" value="Cache_2"/>
    <property type="match status" value="1"/>
</dbReference>
<dbReference type="SUPFAM" id="SSF55785">
    <property type="entry name" value="PYP-like sensor domain (PAS domain)"/>
    <property type="match status" value="1"/>
</dbReference>
<keyword evidence="13" id="KW-1185">Reference proteome</keyword>
<dbReference type="InterPro" id="IPR036890">
    <property type="entry name" value="HATPase_C_sf"/>
</dbReference>
<keyword evidence="8 9" id="KW-0472">Membrane</keyword>
<evidence type="ECO:0000259" key="11">
    <source>
        <dbReference type="PROSITE" id="PS50112"/>
    </source>
</evidence>
<dbReference type="InterPro" id="IPR003594">
    <property type="entry name" value="HATPase_dom"/>
</dbReference>
<dbReference type="InterPro" id="IPR000014">
    <property type="entry name" value="PAS"/>
</dbReference>
<accession>K0N9Y5</accession>
<dbReference type="InterPro" id="IPR035965">
    <property type="entry name" value="PAS-like_dom_sf"/>
</dbReference>
<dbReference type="InterPro" id="IPR013656">
    <property type="entry name" value="PAS_4"/>
</dbReference>
<dbReference type="PROSITE" id="PS50112">
    <property type="entry name" value="PAS"/>
    <property type="match status" value="1"/>
</dbReference>
<dbReference type="CDD" id="cd18774">
    <property type="entry name" value="PDC2_HK_sensor"/>
    <property type="match status" value="1"/>
</dbReference>
<dbReference type="AlphaFoldDB" id="K0N9Y5"/>
<dbReference type="SUPFAM" id="SSF47384">
    <property type="entry name" value="Homodimeric domain of signal transducing histidine kinase"/>
    <property type="match status" value="1"/>
</dbReference>
<dbReference type="InterPro" id="IPR003661">
    <property type="entry name" value="HisK_dim/P_dom"/>
</dbReference>
<evidence type="ECO:0000256" key="6">
    <source>
        <dbReference type="ARBA" id="ARBA00022692"/>
    </source>
</evidence>
<feature type="domain" description="Histidine kinase" evidence="10">
    <location>
        <begin position="567"/>
        <end position="818"/>
    </location>
</feature>
<dbReference type="Gene3D" id="3.30.565.10">
    <property type="entry name" value="Histidine kinase-like ATPase, C-terminal domain"/>
    <property type="match status" value="1"/>
</dbReference>
<organism evidence="12 13">
    <name type="scientific">Desulfobacula toluolica (strain DSM 7467 / Tol2)</name>
    <dbReference type="NCBI Taxonomy" id="651182"/>
    <lineage>
        <taxon>Bacteria</taxon>
        <taxon>Pseudomonadati</taxon>
        <taxon>Thermodesulfobacteriota</taxon>
        <taxon>Desulfobacteria</taxon>
        <taxon>Desulfobacterales</taxon>
        <taxon>Desulfobacteraceae</taxon>
        <taxon>Desulfobacula</taxon>
    </lineage>
</organism>
<evidence type="ECO:0000256" key="8">
    <source>
        <dbReference type="ARBA" id="ARBA00023136"/>
    </source>
</evidence>
<comment type="catalytic activity">
    <reaction evidence="1">
        <text>ATP + protein L-histidine = ADP + protein N-phospho-L-histidine.</text>
        <dbReference type="EC" id="2.7.13.3"/>
    </reaction>
</comment>
<dbReference type="SMART" id="SM00091">
    <property type="entry name" value="PAS"/>
    <property type="match status" value="1"/>
</dbReference>
<dbReference type="SMART" id="SM00388">
    <property type="entry name" value="HisKA"/>
    <property type="match status" value="1"/>
</dbReference>
<evidence type="ECO:0000313" key="13">
    <source>
        <dbReference type="Proteomes" id="UP000007347"/>
    </source>
</evidence>
<dbReference type="Pfam" id="PF08269">
    <property type="entry name" value="dCache_2"/>
    <property type="match status" value="1"/>
</dbReference>